<accession>E0QAJ4</accession>
<dbReference type="Proteomes" id="UP000003323">
    <property type="component" value="Unassembled WGS sequence"/>
</dbReference>
<organism evidence="1 2">
    <name type="scientific">Bifidobacterium dentium ATCC 27679</name>
    <dbReference type="NCBI Taxonomy" id="871562"/>
    <lineage>
        <taxon>Bacteria</taxon>
        <taxon>Bacillati</taxon>
        <taxon>Actinomycetota</taxon>
        <taxon>Actinomycetes</taxon>
        <taxon>Bifidobacteriales</taxon>
        <taxon>Bifidobacteriaceae</taxon>
        <taxon>Bifidobacterium</taxon>
    </lineage>
</organism>
<dbReference type="EMBL" id="AEEQ01000015">
    <property type="protein sequence ID" value="EFM40342.1"/>
    <property type="molecule type" value="Genomic_DNA"/>
</dbReference>
<protein>
    <submittedName>
        <fullName evidence="1">Uncharacterized protein</fullName>
    </submittedName>
</protein>
<proteinExistence type="predicted"/>
<comment type="caution">
    <text evidence="1">The sequence shown here is derived from an EMBL/GenBank/DDBJ whole genome shotgun (WGS) entry which is preliminary data.</text>
</comment>
<gene>
    <name evidence="1" type="ORF">HMPREF0168_2152</name>
</gene>
<sequence>MPECLDRKTPGENPDQVPLAKTAGGTFACRSARCGKVFPLGSTVIWNTVNKSIDLHKYLKKG</sequence>
<dbReference type="AlphaFoldDB" id="E0QAJ4"/>
<name>E0QAJ4_9BIFI</name>
<evidence type="ECO:0000313" key="1">
    <source>
        <dbReference type="EMBL" id="EFM40342.1"/>
    </source>
</evidence>
<evidence type="ECO:0000313" key="2">
    <source>
        <dbReference type="Proteomes" id="UP000003323"/>
    </source>
</evidence>
<reference evidence="1 2" key="1">
    <citation type="submission" date="2010-08" db="EMBL/GenBank/DDBJ databases">
        <authorList>
            <person name="Muzny D."/>
            <person name="Qin X."/>
            <person name="Deng J."/>
            <person name="Jiang H."/>
            <person name="Liu Y."/>
            <person name="Qu J."/>
            <person name="Song X.-Z."/>
            <person name="Zhang L."/>
            <person name="Thornton R."/>
            <person name="Coyle M."/>
            <person name="Francisco L."/>
            <person name="Jackson L."/>
            <person name="Javaid M."/>
            <person name="Korchina V."/>
            <person name="Kovar C."/>
            <person name="Mata R."/>
            <person name="Mathew T."/>
            <person name="Ngo R."/>
            <person name="Nguyen L."/>
            <person name="Nguyen N."/>
            <person name="Okwuonu G."/>
            <person name="Ongeri F."/>
            <person name="Pham C."/>
            <person name="Simmons D."/>
            <person name="Wilczek-Boney K."/>
            <person name="Hale W."/>
            <person name="Jakkamsetti A."/>
            <person name="Pham P."/>
            <person name="Ruth R."/>
            <person name="San Lucas F."/>
            <person name="Warren J."/>
            <person name="Zhang J."/>
            <person name="Zhao Z."/>
            <person name="Zhou C."/>
            <person name="Zhu D."/>
            <person name="Lee S."/>
            <person name="Bess C."/>
            <person name="Blankenburg K."/>
            <person name="Forbes L."/>
            <person name="Fu Q."/>
            <person name="Gubbala S."/>
            <person name="Hirani K."/>
            <person name="Jayaseelan J.C."/>
            <person name="Lara F."/>
            <person name="Munidasa M."/>
            <person name="Palculict T."/>
            <person name="Patil S."/>
            <person name="Pu L.-L."/>
            <person name="Saada N."/>
            <person name="Tang L."/>
            <person name="Weissenberger G."/>
            <person name="Zhu Y."/>
            <person name="Hemphill L."/>
            <person name="Shang Y."/>
            <person name="Youmans B."/>
            <person name="Ayvaz T."/>
            <person name="Ross M."/>
            <person name="Santibanez J."/>
            <person name="Aqrawi P."/>
            <person name="Gross S."/>
            <person name="Joshi V."/>
            <person name="Fowler G."/>
            <person name="Nazareth L."/>
            <person name="Reid J."/>
            <person name="Worley K."/>
            <person name="Petrosino J."/>
            <person name="Highlander S."/>
            <person name="Gibbs R."/>
        </authorList>
    </citation>
    <scope>NUCLEOTIDE SEQUENCE [LARGE SCALE GENOMIC DNA]</scope>
    <source>
        <strain evidence="1 2">ATCC 27679</strain>
    </source>
</reference>
<dbReference type="HOGENOM" id="CLU_2894977_0_0_11"/>